<organism evidence="3 4">
    <name type="scientific">Scophthalmus maximus</name>
    <name type="common">Turbot</name>
    <name type="synonym">Psetta maxima</name>
    <dbReference type="NCBI Taxonomy" id="52904"/>
    <lineage>
        <taxon>Eukaryota</taxon>
        <taxon>Metazoa</taxon>
        <taxon>Chordata</taxon>
        <taxon>Craniata</taxon>
        <taxon>Vertebrata</taxon>
        <taxon>Euteleostomi</taxon>
        <taxon>Actinopterygii</taxon>
        <taxon>Neopterygii</taxon>
        <taxon>Teleostei</taxon>
        <taxon>Neoteleostei</taxon>
        <taxon>Acanthomorphata</taxon>
        <taxon>Carangaria</taxon>
        <taxon>Pleuronectiformes</taxon>
        <taxon>Pleuronectoidei</taxon>
        <taxon>Scophthalmidae</taxon>
        <taxon>Scophthalmus</taxon>
    </lineage>
</organism>
<feature type="compositionally biased region" description="Polar residues" evidence="2">
    <location>
        <begin position="277"/>
        <end position="292"/>
    </location>
</feature>
<sequence length="438" mass="49991">MALKKNGESEGQAWLHGENVPHWEQASQGEEKLRAQENEEKLRKELQRMKQMFVMYDESIGYPALLRRTAKKQEKSSEACEEILPPETGAQDKLKRLDSVLQRERASNKEAELRAKGREQELRKELETLEKRNALMEERYVRLNGVASLALKNIQSIKVTNNNLTNKNEELTLLLEHEKSCTAALQINVSEMQRTLVSLQVESTKLKESYTEAKEQLKREVKANVALRVKIQYSKEQLEKGKEVCQSTGGQSEQQPEEGQRENKQTFLKPSDKLNLNVAQLQSQEPSLNRNQADGAAPPAETSKVQTKNSSKEEEEVKKEEEVKEEEEEEVKEEEEEVDWSVSDCAPSQLTLKKTKNRYATMPETHLTCRVTHLGGYFHNQVIFRMSAVSDLIGLFDDDDDGRDSPRARKTPFAPRCEAFRVCGGPQTLFLLSISLDV</sequence>
<comment type="caution">
    <text evidence="3">The sequence shown here is derived from an EMBL/GenBank/DDBJ whole genome shotgun (WGS) entry which is preliminary data.</text>
</comment>
<feature type="compositionally biased region" description="Basic and acidic residues" evidence="2">
    <location>
        <begin position="29"/>
        <end position="38"/>
    </location>
</feature>
<evidence type="ECO:0000313" key="3">
    <source>
        <dbReference type="EMBL" id="KAF0034730.1"/>
    </source>
</evidence>
<evidence type="ECO:0000256" key="2">
    <source>
        <dbReference type="SAM" id="MobiDB-lite"/>
    </source>
</evidence>
<evidence type="ECO:0000313" key="4">
    <source>
        <dbReference type="Proteomes" id="UP000438429"/>
    </source>
</evidence>
<accession>A0A6A4SS88</accession>
<feature type="region of interest" description="Disordered" evidence="2">
    <location>
        <begin position="240"/>
        <end position="342"/>
    </location>
</feature>
<feature type="coiled-coil region" evidence="1">
    <location>
        <begin position="94"/>
        <end position="146"/>
    </location>
</feature>
<feature type="region of interest" description="Disordered" evidence="2">
    <location>
        <begin position="1"/>
        <end position="38"/>
    </location>
</feature>
<gene>
    <name evidence="3" type="ORF">F2P81_012488</name>
</gene>
<dbReference type="EMBL" id="VEVO01000011">
    <property type="protein sequence ID" value="KAF0034730.1"/>
    <property type="molecule type" value="Genomic_DNA"/>
</dbReference>
<evidence type="ECO:0000256" key="1">
    <source>
        <dbReference type="SAM" id="Coils"/>
    </source>
</evidence>
<dbReference type="AlphaFoldDB" id="A0A6A4SS88"/>
<feature type="compositionally biased region" description="Acidic residues" evidence="2">
    <location>
        <begin position="323"/>
        <end position="339"/>
    </location>
</feature>
<dbReference type="Proteomes" id="UP000438429">
    <property type="component" value="Unassembled WGS sequence"/>
</dbReference>
<reference evidence="3 4" key="1">
    <citation type="submission" date="2019-06" db="EMBL/GenBank/DDBJ databases">
        <title>Draft genomes of female and male turbot (Scophthalmus maximus).</title>
        <authorList>
            <person name="Xu H."/>
            <person name="Xu X.-W."/>
            <person name="Shao C."/>
            <person name="Chen S."/>
        </authorList>
    </citation>
    <scope>NUCLEOTIDE SEQUENCE [LARGE SCALE GENOMIC DNA]</scope>
    <source>
        <strain evidence="3">Ysfricsl-2016a</strain>
        <tissue evidence="3">Blood</tissue>
    </source>
</reference>
<keyword evidence="1" id="KW-0175">Coiled coil</keyword>
<proteinExistence type="predicted"/>
<name>A0A6A4SS88_SCOMX</name>
<protein>
    <submittedName>
        <fullName evidence="3">Uncharacterized protein</fullName>
    </submittedName>
</protein>
<feature type="compositionally biased region" description="Basic and acidic residues" evidence="2">
    <location>
        <begin position="310"/>
        <end position="322"/>
    </location>
</feature>